<proteinExistence type="predicted"/>
<keyword evidence="7" id="KW-0539">Nucleus</keyword>
<evidence type="ECO:0000256" key="3">
    <source>
        <dbReference type="ARBA" id="ARBA00022723"/>
    </source>
</evidence>
<dbReference type="InterPro" id="IPR002562">
    <property type="entry name" value="3'-5'_exonuclease_dom"/>
</dbReference>
<dbReference type="SMART" id="SM00474">
    <property type="entry name" value="35EXOc"/>
    <property type="match status" value="1"/>
</dbReference>
<dbReference type="GO" id="GO:0008408">
    <property type="term" value="F:3'-5' exonuclease activity"/>
    <property type="evidence" value="ECO:0007669"/>
    <property type="project" value="UniProtKB-ARBA"/>
</dbReference>
<dbReference type="GO" id="GO:0005634">
    <property type="term" value="C:nucleus"/>
    <property type="evidence" value="ECO:0007669"/>
    <property type="project" value="UniProtKB-SubCell"/>
</dbReference>
<dbReference type="FunFam" id="3.30.420.10:FF:000114">
    <property type="entry name" value="Werner Syndrome-like exonuclease"/>
    <property type="match status" value="1"/>
</dbReference>
<dbReference type="InterPro" id="IPR012337">
    <property type="entry name" value="RNaseH-like_sf"/>
</dbReference>
<keyword evidence="12" id="KW-1185">Reference proteome</keyword>
<comment type="caution">
    <text evidence="11">The sequence shown here is derived from an EMBL/GenBank/DDBJ whole genome shotgun (WGS) entry which is preliminary data.</text>
</comment>
<keyword evidence="3" id="KW-0479">Metal-binding</keyword>
<dbReference type="Proteomes" id="UP001634393">
    <property type="component" value="Unassembled WGS sequence"/>
</dbReference>
<evidence type="ECO:0000256" key="4">
    <source>
        <dbReference type="ARBA" id="ARBA00022801"/>
    </source>
</evidence>
<evidence type="ECO:0000259" key="10">
    <source>
        <dbReference type="SMART" id="SM00474"/>
    </source>
</evidence>
<dbReference type="AlphaFoldDB" id="A0ABD3SXD3"/>
<dbReference type="EMBL" id="JBJXBP010000005">
    <property type="protein sequence ID" value="KAL3829292.1"/>
    <property type="molecule type" value="Genomic_DNA"/>
</dbReference>
<keyword evidence="4" id="KW-0378">Hydrolase</keyword>
<dbReference type="Pfam" id="PF01612">
    <property type="entry name" value="DNA_pol_A_exo1"/>
    <property type="match status" value="1"/>
</dbReference>
<name>A0ABD3SXD3_9LAMI</name>
<evidence type="ECO:0000313" key="11">
    <source>
        <dbReference type="EMBL" id="KAL3829292.1"/>
    </source>
</evidence>
<evidence type="ECO:0000256" key="8">
    <source>
        <dbReference type="ARBA" id="ARBA00040531"/>
    </source>
</evidence>
<evidence type="ECO:0000256" key="9">
    <source>
        <dbReference type="ARBA" id="ARBA00042761"/>
    </source>
</evidence>
<evidence type="ECO:0000256" key="7">
    <source>
        <dbReference type="ARBA" id="ARBA00023242"/>
    </source>
</evidence>
<accession>A0ABD3SXD3</accession>
<dbReference type="PANTHER" id="PTHR13620:SF109">
    <property type="entry name" value="3'-5' EXONUCLEASE"/>
    <property type="match status" value="1"/>
</dbReference>
<gene>
    <name evidence="11" type="ORF">ACJIZ3_018094</name>
</gene>
<evidence type="ECO:0000313" key="12">
    <source>
        <dbReference type="Proteomes" id="UP001634393"/>
    </source>
</evidence>
<dbReference type="GO" id="GO:0046872">
    <property type="term" value="F:metal ion binding"/>
    <property type="evidence" value="ECO:0007669"/>
    <property type="project" value="UniProtKB-KW"/>
</dbReference>
<protein>
    <recommendedName>
        <fullName evidence="8">3'-5' exonuclease</fullName>
    </recommendedName>
    <alternativeName>
        <fullName evidence="9">Werner Syndrome-like exonuclease</fullName>
    </alternativeName>
</protein>
<sequence>MGSDSDWDYPLTEEEIEAIDAAFSAADAALQPMNKRHVPNCTNVPGSSHSPPKTRRRLPESLFSISHCSTKRSYRTRNTTYRSPFQDVRFGGCIVYSRTTEEVERAADELLNFVEAKTKKEGLCILGLDIEWRPTFRRGVAPGKAAVMQICGDNNRCHVLHIIHSGIPKNLQCLLEDPSSMKVGVCIANDAAKVLQDHNVSINSLGELSDLANQKLGGDLKKWSLSTLTEMIICKQLPKPNKIRLGNWEVEVLSKEQLNYAATDAYVSWYLYQALRSLPDPTVDTKNVESGSGT</sequence>
<keyword evidence="6" id="KW-0460">Magnesium</keyword>
<dbReference type="InterPro" id="IPR051132">
    <property type="entry name" value="3-5_Exonuclease_domain"/>
</dbReference>
<evidence type="ECO:0000256" key="1">
    <source>
        <dbReference type="ARBA" id="ARBA00004123"/>
    </source>
</evidence>
<dbReference type="CDD" id="cd06141">
    <property type="entry name" value="WRN_exo"/>
    <property type="match status" value="1"/>
</dbReference>
<comment type="subcellular location">
    <subcellularLocation>
        <location evidence="1">Nucleus</location>
    </subcellularLocation>
</comment>
<dbReference type="PANTHER" id="PTHR13620">
    <property type="entry name" value="3-5 EXONUCLEASE"/>
    <property type="match status" value="1"/>
</dbReference>
<organism evidence="11 12">
    <name type="scientific">Penstemon smallii</name>
    <dbReference type="NCBI Taxonomy" id="265156"/>
    <lineage>
        <taxon>Eukaryota</taxon>
        <taxon>Viridiplantae</taxon>
        <taxon>Streptophyta</taxon>
        <taxon>Embryophyta</taxon>
        <taxon>Tracheophyta</taxon>
        <taxon>Spermatophyta</taxon>
        <taxon>Magnoliopsida</taxon>
        <taxon>eudicotyledons</taxon>
        <taxon>Gunneridae</taxon>
        <taxon>Pentapetalae</taxon>
        <taxon>asterids</taxon>
        <taxon>lamiids</taxon>
        <taxon>Lamiales</taxon>
        <taxon>Plantaginaceae</taxon>
        <taxon>Cheloneae</taxon>
        <taxon>Penstemon</taxon>
    </lineage>
</organism>
<evidence type="ECO:0000256" key="2">
    <source>
        <dbReference type="ARBA" id="ARBA00022722"/>
    </source>
</evidence>
<keyword evidence="2" id="KW-0540">Nuclease</keyword>
<dbReference type="SUPFAM" id="SSF53098">
    <property type="entry name" value="Ribonuclease H-like"/>
    <property type="match status" value="1"/>
</dbReference>
<keyword evidence="5" id="KW-0269">Exonuclease</keyword>
<evidence type="ECO:0000256" key="5">
    <source>
        <dbReference type="ARBA" id="ARBA00022839"/>
    </source>
</evidence>
<feature type="domain" description="3'-5' exonuclease" evidence="10">
    <location>
        <begin position="111"/>
        <end position="280"/>
    </location>
</feature>
<evidence type="ECO:0000256" key="6">
    <source>
        <dbReference type="ARBA" id="ARBA00022842"/>
    </source>
</evidence>
<dbReference type="Gene3D" id="3.30.420.10">
    <property type="entry name" value="Ribonuclease H-like superfamily/Ribonuclease H"/>
    <property type="match status" value="1"/>
</dbReference>
<dbReference type="InterPro" id="IPR036397">
    <property type="entry name" value="RNaseH_sf"/>
</dbReference>
<reference evidence="11 12" key="1">
    <citation type="submission" date="2024-12" db="EMBL/GenBank/DDBJ databases">
        <title>The unique morphological basis and parallel evolutionary history of personate flowers in Penstemon.</title>
        <authorList>
            <person name="Depatie T.H."/>
            <person name="Wessinger C.A."/>
        </authorList>
    </citation>
    <scope>NUCLEOTIDE SEQUENCE [LARGE SCALE GENOMIC DNA]</scope>
    <source>
        <strain evidence="11">WTNN_2</strain>
        <tissue evidence="11">Leaf</tissue>
    </source>
</reference>